<evidence type="ECO:0008006" key="3">
    <source>
        <dbReference type="Google" id="ProtNLM"/>
    </source>
</evidence>
<dbReference type="OrthoDB" id="3397424at2"/>
<dbReference type="SUPFAM" id="SSF55144">
    <property type="entry name" value="LigT-like"/>
    <property type="match status" value="1"/>
</dbReference>
<reference evidence="1 2" key="1">
    <citation type="submission" date="2018-05" db="EMBL/GenBank/DDBJ databases">
        <title>Amnibacterium sp. M8JJ-5, whole genome shotgun sequence.</title>
        <authorList>
            <person name="Tuo L."/>
        </authorList>
    </citation>
    <scope>NUCLEOTIDE SEQUENCE [LARGE SCALE GENOMIC DNA]</scope>
    <source>
        <strain evidence="1 2">M8JJ-5</strain>
    </source>
</reference>
<evidence type="ECO:0000313" key="2">
    <source>
        <dbReference type="Proteomes" id="UP000244893"/>
    </source>
</evidence>
<gene>
    <name evidence="1" type="ORF">DDQ50_09960</name>
</gene>
<dbReference type="Gene3D" id="3.90.1140.10">
    <property type="entry name" value="Cyclic phosphodiesterase"/>
    <property type="match status" value="1"/>
</dbReference>
<dbReference type="InterPro" id="IPR009097">
    <property type="entry name" value="Cyclic_Pdiesterase"/>
</dbReference>
<dbReference type="AlphaFoldDB" id="A0A2V1HNE2"/>
<proteinExistence type="predicted"/>
<name>A0A2V1HNE2_9MICO</name>
<sequence length="164" mass="17563">MASIEILLDATSDAAVREEWRLLAVAGLPSQHTHAGESNAPHVTAAYSTGVPPALSVRIPAGPLALGAPVLFRRRRGVVLARMVVVTRALLDWHASLHEGLPVDLETDVNTRPDGWTPHVTLSRNLPLESLQAALTVLDLSPIVATATAVRLWDPTTRTVTLLN</sequence>
<evidence type="ECO:0000313" key="1">
    <source>
        <dbReference type="EMBL" id="PVZ94068.1"/>
    </source>
</evidence>
<dbReference type="RefSeq" id="WP_116756582.1">
    <property type="nucleotide sequence ID" value="NZ_JBHUEX010000001.1"/>
</dbReference>
<accession>A0A2V1HNE2</accession>
<protein>
    <recommendedName>
        <fullName evidence="3">2'-5' RNA ligase</fullName>
    </recommendedName>
</protein>
<keyword evidence="2" id="KW-1185">Reference proteome</keyword>
<dbReference type="Pfam" id="PF13563">
    <property type="entry name" value="2_5_RNA_ligase2"/>
    <property type="match status" value="1"/>
</dbReference>
<comment type="caution">
    <text evidence="1">The sequence shown here is derived from an EMBL/GenBank/DDBJ whole genome shotgun (WGS) entry which is preliminary data.</text>
</comment>
<dbReference type="EMBL" id="QEOP01000002">
    <property type="protein sequence ID" value="PVZ94068.1"/>
    <property type="molecule type" value="Genomic_DNA"/>
</dbReference>
<organism evidence="1 2">
    <name type="scientific">Amnibacterium flavum</name>
    <dbReference type="NCBI Taxonomy" id="2173173"/>
    <lineage>
        <taxon>Bacteria</taxon>
        <taxon>Bacillati</taxon>
        <taxon>Actinomycetota</taxon>
        <taxon>Actinomycetes</taxon>
        <taxon>Micrococcales</taxon>
        <taxon>Microbacteriaceae</taxon>
        <taxon>Amnibacterium</taxon>
    </lineage>
</organism>
<dbReference type="Proteomes" id="UP000244893">
    <property type="component" value="Unassembled WGS sequence"/>
</dbReference>